<dbReference type="GeneID" id="55594466"/>
<dbReference type="PROSITE" id="PS00491">
    <property type="entry name" value="PROLINE_PEPTIDASE"/>
    <property type="match status" value="1"/>
</dbReference>
<evidence type="ECO:0000259" key="5">
    <source>
        <dbReference type="Pfam" id="PF00557"/>
    </source>
</evidence>
<accession>A0A7D3XZP8</accession>
<dbReference type="AlphaFoldDB" id="A0A7D3XZP8"/>
<keyword evidence="6" id="KW-0031">Aminopeptidase</keyword>
<evidence type="ECO:0000256" key="4">
    <source>
        <dbReference type="SAM" id="MobiDB-lite"/>
    </source>
</evidence>
<evidence type="ECO:0000256" key="1">
    <source>
        <dbReference type="ARBA" id="ARBA00022723"/>
    </source>
</evidence>
<keyword evidence="2" id="KW-0378">Hydrolase</keyword>
<dbReference type="GO" id="GO:0046872">
    <property type="term" value="F:metal ion binding"/>
    <property type="evidence" value="ECO:0007669"/>
    <property type="project" value="UniProtKB-KW"/>
</dbReference>
<keyword evidence="7" id="KW-1185">Reference proteome</keyword>
<dbReference type="Proteomes" id="UP000505020">
    <property type="component" value="Chromosome"/>
</dbReference>
<feature type="region of interest" description="Disordered" evidence="4">
    <location>
        <begin position="1"/>
        <end position="22"/>
    </location>
</feature>
<evidence type="ECO:0000256" key="3">
    <source>
        <dbReference type="RuleBase" id="RU000590"/>
    </source>
</evidence>
<keyword evidence="1 3" id="KW-0479">Metal-binding</keyword>
<evidence type="ECO:0000313" key="6">
    <source>
        <dbReference type="EMBL" id="QKG92352.1"/>
    </source>
</evidence>
<reference evidence="6 7" key="1">
    <citation type="submission" date="2020-05" db="EMBL/GenBank/DDBJ databases">
        <title>Halorubrum RHB-C sp.nov., an extremely halophilic archaeon isolated from solar salt farm.</title>
        <authorList>
            <person name="Ho H."/>
            <person name="Danganan R.E."/>
            <person name="Dedeles G.R."/>
            <person name="Kim S.-G."/>
        </authorList>
    </citation>
    <scope>NUCLEOTIDE SEQUENCE [LARGE SCALE GENOMIC DNA]</scope>
    <source>
        <strain evidence="6 7">RHB-C</strain>
    </source>
</reference>
<dbReference type="PANTHER" id="PTHR46112">
    <property type="entry name" value="AMINOPEPTIDASE"/>
    <property type="match status" value="1"/>
</dbReference>
<dbReference type="Pfam" id="PF00557">
    <property type="entry name" value="Peptidase_M24"/>
    <property type="match status" value="1"/>
</dbReference>
<feature type="domain" description="Peptidase M24" evidence="5">
    <location>
        <begin position="198"/>
        <end position="430"/>
    </location>
</feature>
<dbReference type="Gene3D" id="3.90.230.10">
    <property type="entry name" value="Creatinase/methionine aminopeptidase superfamily"/>
    <property type="match status" value="1"/>
</dbReference>
<dbReference type="InterPro" id="IPR036005">
    <property type="entry name" value="Creatinase/aminopeptidase-like"/>
</dbReference>
<comment type="similarity">
    <text evidence="3">Belongs to the peptidase M24B family.</text>
</comment>
<dbReference type="GO" id="GO:0004177">
    <property type="term" value="F:aminopeptidase activity"/>
    <property type="evidence" value="ECO:0007669"/>
    <property type="project" value="UniProtKB-KW"/>
</dbReference>
<dbReference type="InterPro" id="IPR050659">
    <property type="entry name" value="Peptidase_M24B"/>
</dbReference>
<dbReference type="EMBL" id="CP053941">
    <property type="protein sequence ID" value="QKG92352.1"/>
    <property type="molecule type" value="Genomic_DNA"/>
</dbReference>
<organism evidence="6 7">
    <name type="scientific">Halorubrum salinarum</name>
    <dbReference type="NCBI Taxonomy" id="2739057"/>
    <lineage>
        <taxon>Archaea</taxon>
        <taxon>Methanobacteriati</taxon>
        <taxon>Methanobacteriota</taxon>
        <taxon>Stenosarchaea group</taxon>
        <taxon>Halobacteria</taxon>
        <taxon>Halobacteriales</taxon>
        <taxon>Haloferacaceae</taxon>
        <taxon>Halorubrum</taxon>
    </lineage>
</organism>
<dbReference type="PANTHER" id="PTHR46112:SF2">
    <property type="entry name" value="XAA-PRO AMINOPEPTIDASE P-RELATED"/>
    <property type="match status" value="1"/>
</dbReference>
<evidence type="ECO:0000313" key="7">
    <source>
        <dbReference type="Proteomes" id="UP000505020"/>
    </source>
</evidence>
<feature type="compositionally biased region" description="Basic and acidic residues" evidence="4">
    <location>
        <begin position="234"/>
        <end position="244"/>
    </location>
</feature>
<feature type="region of interest" description="Disordered" evidence="4">
    <location>
        <begin position="372"/>
        <end position="398"/>
    </location>
</feature>
<dbReference type="InterPro" id="IPR001131">
    <property type="entry name" value="Peptidase_M24B_aminopep-P_CS"/>
</dbReference>
<feature type="compositionally biased region" description="Acidic residues" evidence="4">
    <location>
        <begin position="219"/>
        <end position="233"/>
    </location>
</feature>
<dbReference type="SUPFAM" id="SSF55920">
    <property type="entry name" value="Creatinase/aminopeptidase"/>
    <property type="match status" value="1"/>
</dbReference>
<dbReference type="KEGG" id="hsai:HPS36_05650"/>
<sequence length="454" mass="47085">MSGGDATPGDGEGGPRPLRTDLRPVVEAVREADAAAFVAVGDRAADDLRYLTRFSGPDRPYALVVAPSGGTTSGDARAVLCAPALFREQAEREFVAGARAPSAEVTADAEPAFHDGVAREVRTEGVGDHAGERAAAVVEDLVDGASAAAEDADPTVLAPASIPHDAAVYLERAGVELASTDAVADARARKAPAEVDRHRRVQRAAVAGMARAEAILAESEVDESEGGPGEEGETDRRPPLRWKGEPLTTERLRREVNAVLAARGVRDAGNTVIGAGPSAADLHYVGDDPIRPGETVLLDVSPRGPDGYYGDVTRTFVVDGDGGWERRAYVAVEAAREAALDEVEPGVPAKTVHGEAAAELAAYGFDPNAGEGEAGFTHGTGHGVGVSLHEGPSLSGAGELRPGHVVTVEPGVYDPEIGGVRLEDLILVTDEGYEILAEYPFGIVPEKRSDADAV</sequence>
<evidence type="ECO:0000256" key="2">
    <source>
        <dbReference type="ARBA" id="ARBA00022801"/>
    </source>
</evidence>
<feature type="region of interest" description="Disordered" evidence="4">
    <location>
        <begin position="216"/>
        <end position="244"/>
    </location>
</feature>
<keyword evidence="6" id="KW-0645">Protease</keyword>
<gene>
    <name evidence="6" type="ORF">HPS36_05650</name>
</gene>
<name>A0A7D3XZP8_9EURY</name>
<proteinExistence type="inferred from homology"/>
<dbReference type="RefSeq" id="WP_173229024.1">
    <property type="nucleotide sequence ID" value="NZ_CP053941.1"/>
</dbReference>
<dbReference type="InterPro" id="IPR000994">
    <property type="entry name" value="Pept_M24"/>
</dbReference>
<protein>
    <submittedName>
        <fullName evidence="6">Aminopeptidase P family protein</fullName>
    </submittedName>
</protein>